<feature type="region of interest" description="Disordered" evidence="1">
    <location>
        <begin position="1"/>
        <end position="49"/>
    </location>
</feature>
<dbReference type="AlphaFoldDB" id="A0A7C9EFM2"/>
<feature type="compositionally biased region" description="Basic and acidic residues" evidence="1">
    <location>
        <begin position="144"/>
        <end position="154"/>
    </location>
</feature>
<reference evidence="2" key="1">
    <citation type="journal article" date="2013" name="J. Plant Res.">
        <title>Effect of fungi and light on seed germination of three Opuntia species from semiarid lands of central Mexico.</title>
        <authorList>
            <person name="Delgado-Sanchez P."/>
            <person name="Jimenez-Bremont J.F."/>
            <person name="Guerrero-Gonzalez Mde L."/>
            <person name="Flores J."/>
        </authorList>
    </citation>
    <scope>NUCLEOTIDE SEQUENCE</scope>
    <source>
        <tissue evidence="2">Cladode</tissue>
    </source>
</reference>
<protein>
    <submittedName>
        <fullName evidence="2">Uncharacterized protein</fullName>
    </submittedName>
</protein>
<proteinExistence type="predicted"/>
<name>A0A7C9EFM2_OPUST</name>
<feature type="region of interest" description="Disordered" evidence="1">
    <location>
        <begin position="115"/>
        <end position="154"/>
    </location>
</feature>
<accession>A0A7C9EFM2</accession>
<dbReference type="EMBL" id="GISG01224020">
    <property type="protein sequence ID" value="MBA4664523.1"/>
    <property type="molecule type" value="Transcribed_RNA"/>
</dbReference>
<sequence>MRHFALETQLRTPSDTGILPSPPISQPTTAGRCRSGRRTQGTGNQLPDLRKGVDSGLDFKASGHCIVWGIAFGECVSTGGRGGEGEVGHRLPVGRQRGPVWGLQILGSVGAATRTRLGDDEDPLGHCSRRPATGVGEHEEAESDHEGRVDLLKD</sequence>
<evidence type="ECO:0000256" key="1">
    <source>
        <dbReference type="SAM" id="MobiDB-lite"/>
    </source>
</evidence>
<reference evidence="2" key="2">
    <citation type="submission" date="2020-07" db="EMBL/GenBank/DDBJ databases">
        <authorList>
            <person name="Vera ALvarez R."/>
            <person name="Arias-Moreno D.M."/>
            <person name="Jimenez-Jacinto V."/>
            <person name="Jimenez-Bremont J.F."/>
            <person name="Swaminathan K."/>
            <person name="Moose S.P."/>
            <person name="Guerrero-Gonzalez M.L."/>
            <person name="Marino-Ramirez L."/>
            <person name="Landsman D."/>
            <person name="Rodriguez-Kessler M."/>
            <person name="Delgado-Sanchez P."/>
        </authorList>
    </citation>
    <scope>NUCLEOTIDE SEQUENCE</scope>
    <source>
        <tissue evidence="2">Cladode</tissue>
    </source>
</reference>
<evidence type="ECO:0000313" key="2">
    <source>
        <dbReference type="EMBL" id="MBA4664523.1"/>
    </source>
</evidence>
<organism evidence="2">
    <name type="scientific">Opuntia streptacantha</name>
    <name type="common">Prickly pear cactus</name>
    <name type="synonym">Opuntia cardona</name>
    <dbReference type="NCBI Taxonomy" id="393608"/>
    <lineage>
        <taxon>Eukaryota</taxon>
        <taxon>Viridiplantae</taxon>
        <taxon>Streptophyta</taxon>
        <taxon>Embryophyta</taxon>
        <taxon>Tracheophyta</taxon>
        <taxon>Spermatophyta</taxon>
        <taxon>Magnoliopsida</taxon>
        <taxon>eudicotyledons</taxon>
        <taxon>Gunneridae</taxon>
        <taxon>Pentapetalae</taxon>
        <taxon>Caryophyllales</taxon>
        <taxon>Cactineae</taxon>
        <taxon>Cactaceae</taxon>
        <taxon>Opuntioideae</taxon>
        <taxon>Opuntia</taxon>
    </lineage>
</organism>